<dbReference type="AlphaFoldDB" id="A0A1R7SVB1"/>
<feature type="region of interest" description="Disordered" evidence="1">
    <location>
        <begin position="38"/>
        <end position="60"/>
    </location>
</feature>
<sequence>MLSKGTWNGDNVAIPTGGHTDPISNVGAKLLWKYAQKKEKKKHTSDTMNKMNPAFKPETT</sequence>
<organism evidence="2">
    <name type="scientific">Homoiodoris japonica</name>
    <dbReference type="NCBI Taxonomy" id="1663358"/>
    <lineage>
        <taxon>Eukaryota</taxon>
        <taxon>Metazoa</taxon>
        <taxon>Spiralia</taxon>
        <taxon>Lophotrochozoa</taxon>
        <taxon>Mollusca</taxon>
        <taxon>Gastropoda</taxon>
        <taxon>Heterobranchia</taxon>
        <taxon>Euthyneura</taxon>
        <taxon>Nudipleura</taxon>
        <taxon>Nudibranchia</taxon>
        <taxon>Doridina</taxon>
        <taxon>Eudoridoidea</taxon>
        <taxon>Dorididae</taxon>
        <taxon>Homoiodoris</taxon>
    </lineage>
</organism>
<dbReference type="RefSeq" id="YP_009350090.1">
    <property type="nucleotide sequence ID" value="NC_034006.1"/>
</dbReference>
<evidence type="ECO:0000313" key="2">
    <source>
        <dbReference type="EMBL" id="AKK32252.1"/>
    </source>
</evidence>
<dbReference type="EMBL" id="KP635442">
    <property type="protein sequence ID" value="AKK32252.1"/>
    <property type="molecule type" value="Genomic_DNA"/>
</dbReference>
<dbReference type="GeneID" id="31086340"/>
<reference evidence="2" key="1">
    <citation type="submission" date="2015-01" db="EMBL/GenBank/DDBJ databases">
        <title>Complete mitochondrial genome of Homoiodoris japonica (Gastropoda: Opisthobranchia: Nudibranchia: Dorididae).</title>
        <authorList>
            <person name="Liu C."/>
            <person name="Shen H.D."/>
        </authorList>
    </citation>
    <scope>NUCLEOTIDE SEQUENCE</scope>
</reference>
<protein>
    <submittedName>
        <fullName evidence="2">Cytochrome c oxidase subunit III</fullName>
    </submittedName>
</protein>
<proteinExistence type="predicted"/>
<evidence type="ECO:0000256" key="1">
    <source>
        <dbReference type="SAM" id="MobiDB-lite"/>
    </source>
</evidence>
<name>A0A1R7SVB1_9GAST</name>
<dbReference type="CTD" id="4514"/>
<feature type="region of interest" description="Disordered" evidence="1">
    <location>
        <begin position="1"/>
        <end position="22"/>
    </location>
</feature>
<accession>A0A1R7SVB1</accession>
<keyword evidence="2" id="KW-0496">Mitochondrion</keyword>
<gene>
    <name evidence="2" type="primary">COX3</name>
</gene>
<geneLocation type="mitochondrion" evidence="2"/>